<feature type="compositionally biased region" description="Polar residues" evidence="9">
    <location>
        <begin position="18"/>
        <end position="48"/>
    </location>
</feature>
<feature type="region of interest" description="Disordered" evidence="9">
    <location>
        <begin position="468"/>
        <end position="487"/>
    </location>
</feature>
<evidence type="ECO:0000256" key="2">
    <source>
        <dbReference type="ARBA" id="ARBA00022737"/>
    </source>
</evidence>
<dbReference type="PROSITE" id="PS50157">
    <property type="entry name" value="ZINC_FINGER_C2H2_2"/>
    <property type="match status" value="1"/>
</dbReference>
<dbReference type="Pfam" id="PF22996">
    <property type="entry name" value="C2H2-2nd_BIRD-IDD"/>
    <property type="match status" value="1"/>
</dbReference>
<evidence type="ECO:0000256" key="8">
    <source>
        <dbReference type="PROSITE-ProRule" id="PRU00042"/>
    </source>
</evidence>
<feature type="compositionally biased region" description="Polar residues" evidence="9">
    <location>
        <begin position="470"/>
        <end position="487"/>
    </location>
</feature>
<dbReference type="GO" id="GO:0003700">
    <property type="term" value="F:DNA-binding transcription factor activity"/>
    <property type="evidence" value="ECO:0007669"/>
    <property type="project" value="TreeGrafter"/>
</dbReference>
<evidence type="ECO:0000259" key="10">
    <source>
        <dbReference type="PROSITE" id="PS50157"/>
    </source>
</evidence>
<keyword evidence="4" id="KW-0862">Zinc</keyword>
<dbReference type="FunFam" id="3.30.160.60:FF:000554">
    <property type="entry name" value="protein indeterminate-domain 12-like"/>
    <property type="match status" value="1"/>
</dbReference>
<dbReference type="GO" id="GO:0005634">
    <property type="term" value="C:nucleus"/>
    <property type="evidence" value="ECO:0007669"/>
    <property type="project" value="TreeGrafter"/>
</dbReference>
<keyword evidence="12" id="KW-1185">Reference proteome</keyword>
<evidence type="ECO:0000256" key="9">
    <source>
        <dbReference type="SAM" id="MobiDB-lite"/>
    </source>
</evidence>
<keyword evidence="7" id="KW-0804">Transcription</keyword>
<name>A0AAE1JXE4_9FABA</name>
<reference evidence="11" key="1">
    <citation type="submission" date="2023-10" db="EMBL/GenBank/DDBJ databases">
        <title>Chromosome-level genome of the transformable northern wattle, Acacia crassicarpa.</title>
        <authorList>
            <person name="Massaro I."/>
            <person name="Sinha N.R."/>
            <person name="Poethig S."/>
            <person name="Leichty A.R."/>
        </authorList>
    </citation>
    <scope>NUCLEOTIDE SEQUENCE</scope>
    <source>
        <strain evidence="11">Acra3RX</strain>
        <tissue evidence="11">Leaf</tissue>
    </source>
</reference>
<dbReference type="InterPro" id="IPR036236">
    <property type="entry name" value="Znf_C2H2_sf"/>
</dbReference>
<dbReference type="GO" id="GO:0003677">
    <property type="term" value="F:DNA binding"/>
    <property type="evidence" value="ECO:0007669"/>
    <property type="project" value="UniProtKB-KW"/>
</dbReference>
<dbReference type="InterPro" id="IPR013087">
    <property type="entry name" value="Znf_C2H2_type"/>
</dbReference>
<dbReference type="Pfam" id="PF00096">
    <property type="entry name" value="zf-C2H2"/>
    <property type="match status" value="1"/>
</dbReference>
<keyword evidence="6" id="KW-0238">DNA-binding</keyword>
<dbReference type="AlphaFoldDB" id="A0AAE1JXE4"/>
<dbReference type="GO" id="GO:0008270">
    <property type="term" value="F:zinc ion binding"/>
    <property type="evidence" value="ECO:0007669"/>
    <property type="project" value="UniProtKB-KW"/>
</dbReference>
<evidence type="ECO:0000256" key="4">
    <source>
        <dbReference type="ARBA" id="ARBA00022833"/>
    </source>
</evidence>
<keyword evidence="2" id="KW-0677">Repeat</keyword>
<accession>A0AAE1JXE4</accession>
<dbReference type="SMART" id="SM00355">
    <property type="entry name" value="ZnF_C2H2"/>
    <property type="match status" value="3"/>
</dbReference>
<evidence type="ECO:0000256" key="5">
    <source>
        <dbReference type="ARBA" id="ARBA00023015"/>
    </source>
</evidence>
<evidence type="ECO:0000256" key="1">
    <source>
        <dbReference type="ARBA" id="ARBA00022723"/>
    </source>
</evidence>
<protein>
    <recommendedName>
        <fullName evidence="10">C2H2-type domain-containing protein</fullName>
    </recommendedName>
</protein>
<sequence>MMKGLVADENMSNLTCASSEISGSSGTRNDTPVSLYPHNQYSSTSAIQEPQPKKKRNLPGNPDPDAEVVALSPKTLLATNRFFCEICNKGFRRDQNLQLHRRGHNLPWKLKQRNNKEVIKKKVYVCPEVTCVHHDPSRALGDLTGIKKHFCRKHGEKKWKCEKCSKRYAVQSDWKAHSKICGTKEYKCDCGTIFSRRDSFITHRAFCDALAQESVRSVTAVNPLLHSHPLQAPPPLLLSKKQQDNFPPWLGGESAATTGGNILMRHLMSSSHLDQSLNLIHQNPNNNPITPSLPRFQSPASSPYMSATALLQKASQIGHMPQSDPQCTTIMLNSPSSSGVSGLGMPSRDDQILMGLPHPLASYGNKAADGFVASDNYLEDGATPPNNTTSLFHDMMVNNSNTASSANNNAFDVRSSSSSFEDALRGMLNSNPTRDHTTAAASDEMTRDFLGLKAFSQKDFFNISGLDHLGSSTSYGKQSRNQTPWQG</sequence>
<dbReference type="Pfam" id="PF22992">
    <property type="entry name" value="C2CH-4th_BIRD-IDD"/>
    <property type="match status" value="1"/>
</dbReference>
<comment type="caution">
    <text evidence="11">The sequence shown here is derived from an EMBL/GenBank/DDBJ whole genome shotgun (WGS) entry which is preliminary data.</text>
</comment>
<evidence type="ECO:0000313" key="12">
    <source>
        <dbReference type="Proteomes" id="UP001293593"/>
    </source>
</evidence>
<dbReference type="Pfam" id="PF22995">
    <property type="entry name" value="C2CH-3rd_BIRD-IDD"/>
    <property type="match status" value="1"/>
</dbReference>
<dbReference type="InterPro" id="IPR055185">
    <property type="entry name" value="C2CH-4th_BIRD-IDD"/>
</dbReference>
<keyword evidence="1" id="KW-0479">Metal-binding</keyword>
<organism evidence="11 12">
    <name type="scientific">Acacia crassicarpa</name>
    <name type="common">northern wattle</name>
    <dbReference type="NCBI Taxonomy" id="499986"/>
    <lineage>
        <taxon>Eukaryota</taxon>
        <taxon>Viridiplantae</taxon>
        <taxon>Streptophyta</taxon>
        <taxon>Embryophyta</taxon>
        <taxon>Tracheophyta</taxon>
        <taxon>Spermatophyta</taxon>
        <taxon>Magnoliopsida</taxon>
        <taxon>eudicotyledons</taxon>
        <taxon>Gunneridae</taxon>
        <taxon>Pentapetalae</taxon>
        <taxon>rosids</taxon>
        <taxon>fabids</taxon>
        <taxon>Fabales</taxon>
        <taxon>Fabaceae</taxon>
        <taxon>Caesalpinioideae</taxon>
        <taxon>mimosoid clade</taxon>
        <taxon>Acacieae</taxon>
        <taxon>Acacia</taxon>
    </lineage>
</organism>
<dbReference type="PANTHER" id="PTHR10593:SF206">
    <property type="entry name" value="C2H2-TYPE DOMAIN-CONTAINING PROTEIN"/>
    <property type="match status" value="1"/>
</dbReference>
<dbReference type="PANTHER" id="PTHR10593">
    <property type="entry name" value="SERINE/THREONINE-PROTEIN KINASE RIO"/>
    <property type="match status" value="1"/>
</dbReference>
<dbReference type="SUPFAM" id="SSF57667">
    <property type="entry name" value="beta-beta-alpha zinc fingers"/>
    <property type="match status" value="1"/>
</dbReference>
<evidence type="ECO:0000256" key="6">
    <source>
        <dbReference type="ARBA" id="ARBA00023125"/>
    </source>
</evidence>
<dbReference type="InterPro" id="IPR055186">
    <property type="entry name" value="C2H2-2nd_BIRD-IDD"/>
</dbReference>
<feature type="domain" description="C2H2-type" evidence="10">
    <location>
        <begin position="82"/>
        <end position="104"/>
    </location>
</feature>
<keyword evidence="5" id="KW-0805">Transcription regulation</keyword>
<evidence type="ECO:0000313" key="11">
    <source>
        <dbReference type="EMBL" id="KAK4277338.1"/>
    </source>
</evidence>
<proteinExistence type="predicted"/>
<dbReference type="Proteomes" id="UP001293593">
    <property type="component" value="Unassembled WGS sequence"/>
</dbReference>
<dbReference type="FunFam" id="3.30.160.60:FF:000131">
    <property type="entry name" value="protein indeterminate-domain 5, chloroplastic-like"/>
    <property type="match status" value="1"/>
</dbReference>
<feature type="region of interest" description="Disordered" evidence="9">
    <location>
        <begin position="18"/>
        <end position="66"/>
    </location>
</feature>
<dbReference type="EMBL" id="JAWXYG010000003">
    <property type="protein sequence ID" value="KAK4277338.1"/>
    <property type="molecule type" value="Genomic_DNA"/>
</dbReference>
<gene>
    <name evidence="11" type="ORF">QN277_015351</name>
</gene>
<dbReference type="InterPro" id="IPR031140">
    <property type="entry name" value="IDD1-16"/>
</dbReference>
<evidence type="ECO:0000256" key="7">
    <source>
        <dbReference type="ARBA" id="ARBA00023163"/>
    </source>
</evidence>
<dbReference type="Gene3D" id="3.30.160.60">
    <property type="entry name" value="Classic Zinc Finger"/>
    <property type="match status" value="2"/>
</dbReference>
<dbReference type="InterPro" id="IPR055187">
    <property type="entry name" value="C2CH-3rd_BIRD-IDD"/>
</dbReference>
<keyword evidence="3 8" id="KW-0863">Zinc-finger</keyword>
<evidence type="ECO:0000256" key="3">
    <source>
        <dbReference type="ARBA" id="ARBA00022771"/>
    </source>
</evidence>
<dbReference type="PROSITE" id="PS00028">
    <property type="entry name" value="ZINC_FINGER_C2H2_1"/>
    <property type="match status" value="1"/>
</dbReference>